<name>A0A848QR02_9SPHN</name>
<dbReference type="InterPro" id="IPR003754">
    <property type="entry name" value="4pyrrol_synth_uPrphyn_synth"/>
</dbReference>
<proteinExistence type="predicted"/>
<evidence type="ECO:0000313" key="3">
    <source>
        <dbReference type="Proteomes" id="UP000561181"/>
    </source>
</evidence>
<dbReference type="InterPro" id="IPR036108">
    <property type="entry name" value="4pyrrol_syn_uPrphyn_synt_sf"/>
</dbReference>
<dbReference type="EMBL" id="JABCRE010000002">
    <property type="protein sequence ID" value="NMW31956.1"/>
    <property type="molecule type" value="Genomic_DNA"/>
</dbReference>
<organism evidence="2 3">
    <name type="scientific">Pontixanthobacter rizhaonensis</name>
    <dbReference type="NCBI Taxonomy" id="2730337"/>
    <lineage>
        <taxon>Bacteria</taxon>
        <taxon>Pseudomonadati</taxon>
        <taxon>Pseudomonadota</taxon>
        <taxon>Alphaproteobacteria</taxon>
        <taxon>Sphingomonadales</taxon>
        <taxon>Erythrobacteraceae</taxon>
        <taxon>Pontixanthobacter</taxon>
    </lineage>
</organism>
<dbReference type="Pfam" id="PF02602">
    <property type="entry name" value="HEM4"/>
    <property type="match status" value="1"/>
</dbReference>
<feature type="domain" description="Tetrapyrrole biosynthesis uroporphyrinogen III synthase" evidence="1">
    <location>
        <begin position="18"/>
        <end position="218"/>
    </location>
</feature>
<sequence>MRRPIVAIRGEPGLSQTLALARTSGLNVTGIPLFLVHPLDWALPADMDFDGLLIGSANAIRHGGAPLERCKHLPVYAVGRQTAEAAEGAGFTVSHVGTGGLQSVLDHSRARSKRFLRLAGSERVPLKTHAGQEIVEICVYDNAPVPAPDSLADSLALGGVVLLHSAAATLHFTNECNRMGIDRSRIILAALGPRIVQDAGTGWAAIHIADKPRDAALLALAENICQ</sequence>
<dbReference type="Gene3D" id="3.40.50.10090">
    <property type="match status" value="1"/>
</dbReference>
<gene>
    <name evidence="2" type="ORF">HKD42_07780</name>
</gene>
<accession>A0A848QR02</accession>
<protein>
    <submittedName>
        <fullName evidence="2">Uroporphyrinogen-III synthase</fullName>
    </submittedName>
</protein>
<dbReference type="SUPFAM" id="SSF69618">
    <property type="entry name" value="HemD-like"/>
    <property type="match status" value="1"/>
</dbReference>
<dbReference type="RefSeq" id="WP_170011931.1">
    <property type="nucleotide sequence ID" value="NZ_JABCRE010000002.1"/>
</dbReference>
<reference evidence="2 3" key="1">
    <citation type="submission" date="2020-04" db="EMBL/GenBank/DDBJ databases">
        <authorList>
            <person name="Liu A."/>
        </authorList>
    </citation>
    <scope>NUCLEOTIDE SEQUENCE [LARGE SCALE GENOMIC DNA]</scope>
    <source>
        <strain evidence="2 3">RZ02</strain>
    </source>
</reference>
<dbReference type="Proteomes" id="UP000561181">
    <property type="component" value="Unassembled WGS sequence"/>
</dbReference>
<evidence type="ECO:0000259" key="1">
    <source>
        <dbReference type="Pfam" id="PF02602"/>
    </source>
</evidence>
<dbReference type="GO" id="GO:0033014">
    <property type="term" value="P:tetrapyrrole biosynthetic process"/>
    <property type="evidence" value="ECO:0007669"/>
    <property type="project" value="InterPro"/>
</dbReference>
<dbReference type="GO" id="GO:0004852">
    <property type="term" value="F:uroporphyrinogen-III synthase activity"/>
    <property type="evidence" value="ECO:0007669"/>
    <property type="project" value="InterPro"/>
</dbReference>
<comment type="caution">
    <text evidence="2">The sequence shown here is derived from an EMBL/GenBank/DDBJ whole genome shotgun (WGS) entry which is preliminary data.</text>
</comment>
<dbReference type="AlphaFoldDB" id="A0A848QR02"/>
<evidence type="ECO:0000313" key="2">
    <source>
        <dbReference type="EMBL" id="NMW31956.1"/>
    </source>
</evidence>
<dbReference type="CDD" id="cd06578">
    <property type="entry name" value="HemD"/>
    <property type="match status" value="1"/>
</dbReference>
<keyword evidence="3" id="KW-1185">Reference proteome</keyword>